<feature type="region of interest" description="Disordered" evidence="5">
    <location>
        <begin position="301"/>
        <end position="336"/>
    </location>
</feature>
<keyword evidence="3 4" id="KW-0687">Ribonucleoprotein</keyword>
<evidence type="ECO:0000256" key="2">
    <source>
        <dbReference type="ARBA" id="ARBA00022980"/>
    </source>
</evidence>
<gene>
    <name evidence="6" type="primary">mrpl22_3</name>
    <name evidence="6" type="ORF">LTR91_009883</name>
</gene>
<dbReference type="GO" id="GO:0006412">
    <property type="term" value="P:translation"/>
    <property type="evidence" value="ECO:0007669"/>
    <property type="project" value="InterPro"/>
</dbReference>
<comment type="similarity">
    <text evidence="1 4">Belongs to the universal ribosomal protein uL22 family.</text>
</comment>
<dbReference type="Gene3D" id="3.90.470.10">
    <property type="entry name" value="Ribosomal protein L22/L17"/>
    <property type="match status" value="1"/>
</dbReference>
<feature type="compositionally biased region" description="Polar residues" evidence="5">
    <location>
        <begin position="178"/>
        <end position="194"/>
    </location>
</feature>
<feature type="compositionally biased region" description="Polar residues" evidence="5">
    <location>
        <begin position="131"/>
        <end position="143"/>
    </location>
</feature>
<dbReference type="InterPro" id="IPR001063">
    <property type="entry name" value="Ribosomal_uL22"/>
</dbReference>
<dbReference type="GO" id="GO:0015934">
    <property type="term" value="C:large ribosomal subunit"/>
    <property type="evidence" value="ECO:0007669"/>
    <property type="project" value="InterPro"/>
</dbReference>
<dbReference type="SUPFAM" id="SSF54843">
    <property type="entry name" value="Ribosomal protein L22"/>
    <property type="match status" value="1"/>
</dbReference>
<dbReference type="Pfam" id="PF00237">
    <property type="entry name" value="Ribosomal_L22"/>
    <property type="match status" value="1"/>
</dbReference>
<dbReference type="GO" id="GO:0003735">
    <property type="term" value="F:structural constituent of ribosome"/>
    <property type="evidence" value="ECO:0007669"/>
    <property type="project" value="InterPro"/>
</dbReference>
<feature type="region of interest" description="Disordered" evidence="5">
    <location>
        <begin position="169"/>
        <end position="203"/>
    </location>
</feature>
<evidence type="ECO:0000256" key="4">
    <source>
        <dbReference type="RuleBase" id="RU004005"/>
    </source>
</evidence>
<dbReference type="PANTHER" id="PTHR13501">
    <property type="entry name" value="CHLOROPLAST 50S RIBOSOMAL PROTEIN L22-RELATED"/>
    <property type="match status" value="1"/>
</dbReference>
<evidence type="ECO:0000313" key="6">
    <source>
        <dbReference type="EMBL" id="KAK0987401.1"/>
    </source>
</evidence>
<dbReference type="EMBL" id="JAUJLE010000083">
    <property type="protein sequence ID" value="KAK0987401.1"/>
    <property type="molecule type" value="Genomic_DNA"/>
</dbReference>
<sequence>MYALDHLRQTFDPARKADGKIETLRSSPSTRMCAGCDYGCPSLVKSHERSGAGEAHRKSKCVFVRELTARWNTTDHIAGLLGPSLPFRPLKQHQQRRTAIFGSGGKKADGPQPTGERANPVLEDFKRDSETNPVESQQPQQRPQAGDLSASSIFEDDRRAQELMERYDAEDAKAAEGDTTQTGGKQRNPANMQQVLDPDPRGRERWERRKVIQLVRKGGRLTKQQLIKRTEREHVLRTHNLKTSVKKLGMVARQIAGKTIDDAITQMRFSKKKIAQDVLQQLQYARDEAVVMRGMGLGSVKHAESAGKPSKASTSTSDIATTAPAPSDPRDVPSPVQIQLKDGKRHKVSDPSTIYIDQAWVGRGPFGRLPDYRARGQSNTMRTPWTSLSVVLKEEKTRIRLHEEREEKRKKAVRENVWTHLPDRPVQWQRQWYTF</sequence>
<name>A0AAN6QTH9_9PEZI</name>
<dbReference type="InterPro" id="IPR036394">
    <property type="entry name" value="Ribosomal_uL22_sf"/>
</dbReference>
<reference evidence="6" key="1">
    <citation type="submission" date="2023-06" db="EMBL/GenBank/DDBJ databases">
        <title>Black Yeasts Isolated from many extreme environments.</title>
        <authorList>
            <person name="Coleine C."/>
            <person name="Stajich J.E."/>
            <person name="Selbmann L."/>
        </authorList>
    </citation>
    <scope>NUCLEOTIDE SEQUENCE</scope>
    <source>
        <strain evidence="6">CCFEE 5200</strain>
    </source>
</reference>
<dbReference type="PANTHER" id="PTHR13501:SF10">
    <property type="entry name" value="LARGE RIBOSOMAL SUBUNIT PROTEIN UL22M"/>
    <property type="match status" value="1"/>
</dbReference>
<keyword evidence="7" id="KW-1185">Reference proteome</keyword>
<organism evidence="6 7">
    <name type="scientific">Friedmanniomyces endolithicus</name>
    <dbReference type="NCBI Taxonomy" id="329885"/>
    <lineage>
        <taxon>Eukaryota</taxon>
        <taxon>Fungi</taxon>
        <taxon>Dikarya</taxon>
        <taxon>Ascomycota</taxon>
        <taxon>Pezizomycotina</taxon>
        <taxon>Dothideomycetes</taxon>
        <taxon>Dothideomycetidae</taxon>
        <taxon>Mycosphaerellales</taxon>
        <taxon>Teratosphaeriaceae</taxon>
        <taxon>Friedmanniomyces</taxon>
    </lineage>
</organism>
<dbReference type="AlphaFoldDB" id="A0AAN6QTH9"/>
<proteinExistence type="inferred from homology"/>
<evidence type="ECO:0000256" key="5">
    <source>
        <dbReference type="SAM" id="MobiDB-lite"/>
    </source>
</evidence>
<protein>
    <submittedName>
        <fullName evidence="6">39S ribosomal protein L22, mitochondrial</fullName>
    </submittedName>
</protein>
<comment type="caution">
    <text evidence="6">The sequence shown here is derived from an EMBL/GenBank/DDBJ whole genome shotgun (WGS) entry which is preliminary data.</text>
</comment>
<evidence type="ECO:0000256" key="1">
    <source>
        <dbReference type="ARBA" id="ARBA00009451"/>
    </source>
</evidence>
<evidence type="ECO:0000256" key="3">
    <source>
        <dbReference type="ARBA" id="ARBA00023274"/>
    </source>
</evidence>
<dbReference type="Proteomes" id="UP001175353">
    <property type="component" value="Unassembled WGS sequence"/>
</dbReference>
<feature type="region of interest" description="Disordered" evidence="5">
    <location>
        <begin position="128"/>
        <end position="153"/>
    </location>
</feature>
<feature type="compositionally biased region" description="Low complexity" evidence="5">
    <location>
        <begin position="312"/>
        <end position="325"/>
    </location>
</feature>
<evidence type="ECO:0000313" key="7">
    <source>
        <dbReference type="Proteomes" id="UP001175353"/>
    </source>
</evidence>
<dbReference type="InterPro" id="IPR047867">
    <property type="entry name" value="Ribosomal_uL22_bac/org-type"/>
</dbReference>
<keyword evidence="2 4" id="KW-0689">Ribosomal protein</keyword>
<accession>A0AAN6QTH9</accession>